<evidence type="ECO:0000313" key="2">
    <source>
        <dbReference type="EMBL" id="ELY56407.1"/>
    </source>
</evidence>
<dbReference type="Proteomes" id="UP000011531">
    <property type="component" value="Unassembled WGS sequence"/>
</dbReference>
<protein>
    <submittedName>
        <fullName evidence="2">Uncharacterized protein</fullName>
    </submittedName>
</protein>
<reference evidence="2 3" key="1">
    <citation type="journal article" date="2014" name="PLoS Genet.">
        <title>Phylogenetically driven sequencing of extremely halophilic archaea reveals strategies for static and dynamic osmo-response.</title>
        <authorList>
            <person name="Becker E.A."/>
            <person name="Seitzer P.M."/>
            <person name="Tritt A."/>
            <person name="Larsen D."/>
            <person name="Krusor M."/>
            <person name="Yao A.I."/>
            <person name="Wu D."/>
            <person name="Madern D."/>
            <person name="Eisen J.A."/>
            <person name="Darling A.E."/>
            <person name="Facciotti M.T."/>
        </authorList>
    </citation>
    <scope>NUCLEOTIDE SEQUENCE [LARGE SCALE GENOMIC DNA]</scope>
    <source>
        <strain evidence="2 3">DSM 18795</strain>
    </source>
</reference>
<gene>
    <name evidence="2" type="ORF">C492_14936</name>
</gene>
<feature type="region of interest" description="Disordered" evidence="1">
    <location>
        <begin position="28"/>
        <end position="58"/>
    </location>
</feature>
<name>L9X459_9EURY</name>
<proteinExistence type="predicted"/>
<sequence>MDRRKVLVGGASALTTLVAGYVGDLQSKPSAGRGASDGHPGNANPGTGGDGPNGVPGFVPEKVELESVDVHIEEFQRRGRTLTVELATTTRDLVQLRDELEELPPALEDGIEDAEGFFSRIETVETTLAHVSGVKLATAQLEGDTLREYADGELTEAELIAASRHRIDLV</sequence>
<dbReference type="RefSeq" id="WP_008424827.1">
    <property type="nucleotide sequence ID" value="NZ_AOIA01000126.1"/>
</dbReference>
<dbReference type="OrthoDB" id="381474at2157"/>
<dbReference type="EMBL" id="AOIA01000126">
    <property type="protein sequence ID" value="ELY56407.1"/>
    <property type="molecule type" value="Genomic_DNA"/>
</dbReference>
<comment type="caution">
    <text evidence="2">The sequence shown here is derived from an EMBL/GenBank/DDBJ whole genome shotgun (WGS) entry which is preliminary data.</text>
</comment>
<organism evidence="2 3">
    <name type="scientific">Natronococcus jeotgali DSM 18795</name>
    <dbReference type="NCBI Taxonomy" id="1227498"/>
    <lineage>
        <taxon>Archaea</taxon>
        <taxon>Methanobacteriati</taxon>
        <taxon>Methanobacteriota</taxon>
        <taxon>Stenosarchaea group</taxon>
        <taxon>Halobacteria</taxon>
        <taxon>Halobacteriales</taxon>
        <taxon>Natrialbaceae</taxon>
        <taxon>Natronococcus</taxon>
    </lineage>
</organism>
<accession>L9X459</accession>
<dbReference type="AlphaFoldDB" id="L9X459"/>
<keyword evidence="3" id="KW-1185">Reference proteome</keyword>
<evidence type="ECO:0000256" key="1">
    <source>
        <dbReference type="SAM" id="MobiDB-lite"/>
    </source>
</evidence>
<evidence type="ECO:0000313" key="3">
    <source>
        <dbReference type="Proteomes" id="UP000011531"/>
    </source>
</evidence>